<sequence>MEGYRSEVVSWCQISKARALTYVLGFEADTLAGMMASINESSLVVQSHAKEKAILHEMDGASLSQKVQLREKLKELQDRMRMDELKLRPVMDMRAGNSLSAQEFVELAEIIRKDVVIVDRVVINRSRHANC</sequence>
<proteinExistence type="predicted"/>
<evidence type="ECO:0000313" key="2">
    <source>
        <dbReference type="Proteomes" id="UP001590951"/>
    </source>
</evidence>
<accession>A0ABR4AW71</accession>
<gene>
    <name evidence="1" type="ORF">ABVK25_009785</name>
</gene>
<dbReference type="EMBL" id="JBHFEH010000055">
    <property type="protein sequence ID" value="KAL2049918.1"/>
    <property type="molecule type" value="Genomic_DNA"/>
</dbReference>
<organism evidence="1 2">
    <name type="scientific">Lepraria finkii</name>
    <dbReference type="NCBI Taxonomy" id="1340010"/>
    <lineage>
        <taxon>Eukaryota</taxon>
        <taxon>Fungi</taxon>
        <taxon>Dikarya</taxon>
        <taxon>Ascomycota</taxon>
        <taxon>Pezizomycotina</taxon>
        <taxon>Lecanoromycetes</taxon>
        <taxon>OSLEUM clade</taxon>
        <taxon>Lecanoromycetidae</taxon>
        <taxon>Lecanorales</taxon>
        <taxon>Lecanorineae</taxon>
        <taxon>Stereocaulaceae</taxon>
        <taxon>Lepraria</taxon>
    </lineage>
</organism>
<name>A0ABR4AW71_9LECA</name>
<comment type="caution">
    <text evidence="1">The sequence shown here is derived from an EMBL/GenBank/DDBJ whole genome shotgun (WGS) entry which is preliminary data.</text>
</comment>
<reference evidence="1 2" key="1">
    <citation type="submission" date="2024-09" db="EMBL/GenBank/DDBJ databases">
        <title>Rethinking Asexuality: The Enigmatic Case of Functional Sexual Genes in Lepraria (Stereocaulaceae).</title>
        <authorList>
            <person name="Doellman M."/>
            <person name="Sun Y."/>
            <person name="Barcenas-Pena A."/>
            <person name="Lumbsch H.T."/>
            <person name="Grewe F."/>
        </authorList>
    </citation>
    <scope>NUCLEOTIDE SEQUENCE [LARGE SCALE GENOMIC DNA]</scope>
    <source>
        <strain evidence="1 2">Grewe 0041</strain>
    </source>
</reference>
<evidence type="ECO:0000313" key="1">
    <source>
        <dbReference type="EMBL" id="KAL2049918.1"/>
    </source>
</evidence>
<dbReference type="Proteomes" id="UP001590951">
    <property type="component" value="Unassembled WGS sequence"/>
</dbReference>
<protein>
    <submittedName>
        <fullName evidence="1">Uncharacterized protein</fullName>
    </submittedName>
</protein>
<keyword evidence="2" id="KW-1185">Reference proteome</keyword>